<dbReference type="EMBL" id="JARBJD010000349">
    <property type="protein sequence ID" value="KAK2943382.1"/>
    <property type="molecule type" value="Genomic_DNA"/>
</dbReference>
<accession>A0ABQ9WV54</accession>
<protein>
    <submittedName>
        <fullName evidence="1">Uncharacterized protein</fullName>
    </submittedName>
</protein>
<reference evidence="1 2" key="1">
    <citation type="journal article" date="2022" name="bioRxiv">
        <title>Genomics of Preaxostyla Flagellates Illuminates Evolutionary Transitions and the Path Towards Mitochondrial Loss.</title>
        <authorList>
            <person name="Novak L.V.F."/>
            <person name="Treitli S.C."/>
            <person name="Pyrih J."/>
            <person name="Halakuc P."/>
            <person name="Pipaliya S.V."/>
            <person name="Vacek V."/>
            <person name="Brzon O."/>
            <person name="Soukal P."/>
            <person name="Eme L."/>
            <person name="Dacks J.B."/>
            <person name="Karnkowska A."/>
            <person name="Elias M."/>
            <person name="Hampl V."/>
        </authorList>
    </citation>
    <scope>NUCLEOTIDE SEQUENCE [LARGE SCALE GENOMIC DNA]</scope>
    <source>
        <strain evidence="1">NAU3</strain>
        <tissue evidence="1">Gut</tissue>
    </source>
</reference>
<gene>
    <name evidence="1" type="ORF">BLNAU_21692</name>
</gene>
<name>A0ABQ9WV54_9EUKA</name>
<organism evidence="1 2">
    <name type="scientific">Blattamonas nauphoetae</name>
    <dbReference type="NCBI Taxonomy" id="2049346"/>
    <lineage>
        <taxon>Eukaryota</taxon>
        <taxon>Metamonada</taxon>
        <taxon>Preaxostyla</taxon>
        <taxon>Oxymonadida</taxon>
        <taxon>Blattamonas</taxon>
    </lineage>
</organism>
<dbReference type="Proteomes" id="UP001281761">
    <property type="component" value="Unassembled WGS sequence"/>
</dbReference>
<comment type="caution">
    <text evidence="1">The sequence shown here is derived from an EMBL/GenBank/DDBJ whole genome shotgun (WGS) entry which is preliminary data.</text>
</comment>
<proteinExistence type="predicted"/>
<evidence type="ECO:0000313" key="2">
    <source>
        <dbReference type="Proteomes" id="UP001281761"/>
    </source>
</evidence>
<keyword evidence="2" id="KW-1185">Reference proteome</keyword>
<evidence type="ECO:0000313" key="1">
    <source>
        <dbReference type="EMBL" id="KAK2943382.1"/>
    </source>
</evidence>
<sequence>MMLKCLDSESASLQFGQTYKVTKIDNGTDVGIVAGPHSFSTPEHPPLRPLTPRITTATVEVNSQGILMSIVLTGEHLPSDSAFDLTLNDTITIPVSFTSSTKGKSEVVMLGLDGGLDFGSTYLITDLSTGGLKIIADGISISTPPKPSELTISVCSDDAGDSSMIRSGADVSTCLRIERAWEIAERLSIANTMLRIVKPASLSTPLLVSSLPFKLTSGNMDQSLLSLSQPPSNTYLEPSLLSITNGECGLSLLTITTSSSSSIVFISAQSSTITIQTCSIEGTHSTESNSEGSICGWNTGFLHVVESTTNLSSVTMKGLGSGGIVQKGGELTITKGEFSENGGTNSSFTLARQNIHCEGEGKLTIDSLSKGDGTEEQPSAWIDADDCTLTGKMTVVSSPLFVPTLDSDTQGSKSPSCPDHLNILV</sequence>